<dbReference type="Proteomes" id="UP000595894">
    <property type="component" value="Chromosome"/>
</dbReference>
<protein>
    <submittedName>
        <fullName evidence="2">NAD(P)-dependent oxidoreductase</fullName>
    </submittedName>
</protein>
<proteinExistence type="predicted"/>
<sequence>MVNELLSRCDFSSLTYLSSTRVYQKVSSGREDASLSVDPNDPSDLYNLSKLTGEAACLTDSRETVRVARLSNVFGPNAGSDNFLDSVLLEAQRDGRAIIRSGAATAKDYVALSDVIGALVRFPSHAKSRLINVASGVNTTNAQIATLIEGALGTPVTFASDDPGTRFPNIEIARMTSELGIVPRPFQTAFTEWINS</sequence>
<dbReference type="SUPFAM" id="SSF51735">
    <property type="entry name" value="NAD(P)-binding Rossmann-fold domains"/>
    <property type="match status" value="1"/>
</dbReference>
<evidence type="ECO:0000313" key="2">
    <source>
        <dbReference type="EMBL" id="QQV78465.1"/>
    </source>
</evidence>
<evidence type="ECO:0000313" key="3">
    <source>
        <dbReference type="Proteomes" id="UP000595894"/>
    </source>
</evidence>
<dbReference type="EMBL" id="CP061035">
    <property type="protein sequence ID" value="QQV78465.1"/>
    <property type="molecule type" value="Genomic_DNA"/>
</dbReference>
<organism evidence="2 3">
    <name type="scientific">Sphingomonas aliaeris</name>
    <dbReference type="NCBI Taxonomy" id="2759526"/>
    <lineage>
        <taxon>Bacteria</taxon>
        <taxon>Pseudomonadati</taxon>
        <taxon>Pseudomonadota</taxon>
        <taxon>Alphaproteobacteria</taxon>
        <taxon>Sphingomonadales</taxon>
        <taxon>Sphingomonadaceae</taxon>
        <taxon>Sphingomonas</taxon>
    </lineage>
</organism>
<dbReference type="Gene3D" id="3.40.50.720">
    <property type="entry name" value="NAD(P)-binding Rossmann-like Domain"/>
    <property type="match status" value="1"/>
</dbReference>
<keyword evidence="3" id="KW-1185">Reference proteome</keyword>
<accession>A0A974NX00</accession>
<dbReference type="KEGG" id="sari:H5J25_07440"/>
<dbReference type="AlphaFoldDB" id="A0A974NX00"/>
<dbReference type="Gene3D" id="3.90.25.10">
    <property type="entry name" value="UDP-galactose 4-epimerase, domain 1"/>
    <property type="match status" value="1"/>
</dbReference>
<dbReference type="Pfam" id="PF01370">
    <property type="entry name" value="Epimerase"/>
    <property type="match status" value="1"/>
</dbReference>
<reference evidence="3" key="1">
    <citation type="submission" date="2020-09" db="EMBL/GenBank/DDBJ databases">
        <title>Sphingomonas sp., a new species isolated from pork steak.</title>
        <authorList>
            <person name="Heidler von Heilborn D."/>
        </authorList>
    </citation>
    <scope>NUCLEOTIDE SEQUENCE [LARGE SCALE GENOMIC DNA]</scope>
</reference>
<dbReference type="InterPro" id="IPR036291">
    <property type="entry name" value="NAD(P)-bd_dom_sf"/>
</dbReference>
<dbReference type="InterPro" id="IPR001509">
    <property type="entry name" value="Epimerase_deHydtase"/>
</dbReference>
<gene>
    <name evidence="2" type="ORF">H5J25_07440</name>
</gene>
<feature type="domain" description="NAD-dependent epimerase/dehydratase" evidence="1">
    <location>
        <begin position="4"/>
        <end position="133"/>
    </location>
</feature>
<evidence type="ECO:0000259" key="1">
    <source>
        <dbReference type="Pfam" id="PF01370"/>
    </source>
</evidence>
<name>A0A974NX00_9SPHN</name>